<name>A0A6B8KBE9_9HYPH</name>
<dbReference type="Pfam" id="PF11162">
    <property type="entry name" value="DUF2946"/>
    <property type="match status" value="1"/>
</dbReference>
<feature type="signal peptide" evidence="2">
    <location>
        <begin position="1"/>
        <end position="23"/>
    </location>
</feature>
<feature type="chain" id="PRO_5025623829" evidence="2">
    <location>
        <begin position="24"/>
        <end position="118"/>
    </location>
</feature>
<feature type="region of interest" description="Disordered" evidence="1">
    <location>
        <begin position="91"/>
        <end position="118"/>
    </location>
</feature>
<feature type="compositionally biased region" description="Low complexity" evidence="1">
    <location>
        <begin position="98"/>
        <end position="108"/>
    </location>
</feature>
<keyword evidence="4" id="KW-1185">Reference proteome</keyword>
<gene>
    <name evidence="3" type="ORF">H2LOC_008425</name>
</gene>
<sequence length="118" mass="12105">MRGFWFRTWFLVLALVVQTAAGGASVSGPMTPMDGAAVAQHCVNHSGDQGNTSGEHKHDCLSCPFCAASLLTAFTFAAVAHVLGERAAVTLGPPPQSLAPSSPSSARAHQPRAPPALA</sequence>
<dbReference type="RefSeq" id="WP_136495994.1">
    <property type="nucleotide sequence ID" value="NZ_CP046052.1"/>
</dbReference>
<evidence type="ECO:0000313" key="4">
    <source>
        <dbReference type="Proteomes" id="UP000309061"/>
    </source>
</evidence>
<evidence type="ECO:0000256" key="2">
    <source>
        <dbReference type="SAM" id="SignalP"/>
    </source>
</evidence>
<protein>
    <submittedName>
        <fullName evidence="3">DUF2946 domain-containing protein</fullName>
    </submittedName>
</protein>
<organism evidence="3 4">
    <name type="scientific">Methylocystis heyeri</name>
    <dbReference type="NCBI Taxonomy" id="391905"/>
    <lineage>
        <taxon>Bacteria</taxon>
        <taxon>Pseudomonadati</taxon>
        <taxon>Pseudomonadota</taxon>
        <taxon>Alphaproteobacteria</taxon>
        <taxon>Hyphomicrobiales</taxon>
        <taxon>Methylocystaceae</taxon>
        <taxon>Methylocystis</taxon>
    </lineage>
</organism>
<accession>A0A6B8KBE9</accession>
<keyword evidence="2" id="KW-0732">Signal</keyword>
<proteinExistence type="predicted"/>
<dbReference type="Proteomes" id="UP000309061">
    <property type="component" value="Chromosome"/>
</dbReference>
<evidence type="ECO:0000313" key="3">
    <source>
        <dbReference type="EMBL" id="QGM45724.1"/>
    </source>
</evidence>
<reference evidence="3 4" key="1">
    <citation type="submission" date="2019-11" db="EMBL/GenBank/DDBJ databases">
        <title>The genome sequence of Methylocystis heyeri.</title>
        <authorList>
            <person name="Oshkin I.Y."/>
            <person name="Miroshnikov K."/>
            <person name="Dedysh S.N."/>
        </authorList>
    </citation>
    <scope>NUCLEOTIDE SEQUENCE [LARGE SCALE GENOMIC DNA]</scope>
    <source>
        <strain evidence="3 4">H2</strain>
    </source>
</reference>
<dbReference type="AlphaFoldDB" id="A0A6B8KBE9"/>
<dbReference type="KEGG" id="mhey:H2LOC_008425"/>
<evidence type="ECO:0000256" key="1">
    <source>
        <dbReference type="SAM" id="MobiDB-lite"/>
    </source>
</evidence>
<dbReference type="EMBL" id="CP046052">
    <property type="protein sequence ID" value="QGM45724.1"/>
    <property type="molecule type" value="Genomic_DNA"/>
</dbReference>
<dbReference type="InterPro" id="IPR021333">
    <property type="entry name" value="DUF2946"/>
</dbReference>